<sequence length="614" mass="66496">MGKCKIIGGGGGTLKVKNSMERNVINATNQKIDGNMFLQRVPAVDIDNGITVSYGSFASGSGHTVKSVELADHSVLVCTQSSNGTYSKDTTIYATVFKNVNGTVVHSNTLDLPLLGNGLSLSDALIDIGCAEDENGNIMLVMQFQQTSTPSVMIYKHIILDGMNLTAGAFAHSVPVYTLSCLSQNGQSVVQDIKYAKGVFTSAFAYTPTGISSSTQYYQATLLVFRPNSSGSFTVEETTFSRQHSSSTACVFINSHVIGAFLVSIFCIDSYLTCYVTNLTKTTTNLYQRVADNSTTTVNSSKYGAFSEVIGENDVLIESLYLCRLYRGIQVRIVDDGTPTIVKRLTSTQISQNIPYDGATYWASRALDKSRVLLCMKCAKSSSDYHGAALLSLDSSGEVVIKSTSTAPTTSKSLIPGVFTGIFRQDTGRYIALYSSSAAYMEINISNSDDLSLVITQELTSEFSNSVQLTCSDDTKPAVFDRGAVATFESANAQRIDSDNMGSYNMNFYYRPKFVWGVTNRVDGSSIKLDINVKPVAFNANTGEFTHYVKPYNDLVYGISKKSMLPSAAGIAYIPTAMPESTAYGLAYSMVDRVVEDIKTEVTQNVNTESEIVD</sequence>
<gene>
    <name evidence="1" type="ORF">D0435_07840</name>
</gene>
<name>A0A845QHF3_9FIRM</name>
<comment type="caution">
    <text evidence="1">The sequence shown here is derived from an EMBL/GenBank/DDBJ whole genome shotgun (WGS) entry which is preliminary data.</text>
</comment>
<dbReference type="Proteomes" id="UP000446866">
    <property type="component" value="Unassembled WGS sequence"/>
</dbReference>
<protein>
    <submittedName>
        <fullName evidence="1">Uncharacterized protein</fullName>
    </submittedName>
</protein>
<reference evidence="1 2" key="1">
    <citation type="submission" date="2018-08" db="EMBL/GenBank/DDBJ databases">
        <title>Murine metabolic-syndrome-specific gut microbial biobank.</title>
        <authorList>
            <person name="Liu C."/>
        </authorList>
    </citation>
    <scope>NUCLEOTIDE SEQUENCE [LARGE SCALE GENOMIC DNA]</scope>
    <source>
        <strain evidence="1 2">28</strain>
    </source>
</reference>
<keyword evidence="2" id="KW-1185">Reference proteome</keyword>
<dbReference type="AlphaFoldDB" id="A0A845QHF3"/>
<evidence type="ECO:0000313" key="1">
    <source>
        <dbReference type="EMBL" id="NBH61560.1"/>
    </source>
</evidence>
<dbReference type="RefSeq" id="WP_160201843.1">
    <property type="nucleotide sequence ID" value="NZ_QXWK01000013.1"/>
</dbReference>
<evidence type="ECO:0000313" key="2">
    <source>
        <dbReference type="Proteomes" id="UP000446866"/>
    </source>
</evidence>
<accession>A0A845QHF3</accession>
<organism evidence="1 2">
    <name type="scientific">Anaerotruncus colihominis</name>
    <dbReference type="NCBI Taxonomy" id="169435"/>
    <lineage>
        <taxon>Bacteria</taxon>
        <taxon>Bacillati</taxon>
        <taxon>Bacillota</taxon>
        <taxon>Clostridia</taxon>
        <taxon>Eubacteriales</taxon>
        <taxon>Oscillospiraceae</taxon>
        <taxon>Anaerotruncus</taxon>
    </lineage>
</organism>
<proteinExistence type="predicted"/>
<dbReference type="EMBL" id="QXWK01000013">
    <property type="protein sequence ID" value="NBH61560.1"/>
    <property type="molecule type" value="Genomic_DNA"/>
</dbReference>